<dbReference type="OrthoDB" id="1358136at2"/>
<evidence type="ECO:0000313" key="2">
    <source>
        <dbReference type="EMBL" id="TVT43641.1"/>
    </source>
</evidence>
<proteinExistence type="predicted"/>
<sequence>MTRRLYYFLVTVGAGLVLYLSWRSHPSMGHVWFIPRSVARWADKQENDTIRTAVPLVALGLIVGGQLAWQRRPWWQWLAAWVLLFALVVVAEAGQHFRAYRRFDLADVAWGAAGAAIGLALIAVLPLGYWLVRQVSGSRQPA</sequence>
<dbReference type="RefSeq" id="WP_144845339.1">
    <property type="nucleotide sequence ID" value="NZ_VMRJ01000001.1"/>
</dbReference>
<keyword evidence="1" id="KW-0812">Transmembrane</keyword>
<feature type="transmembrane region" description="Helical" evidence="1">
    <location>
        <begin position="74"/>
        <end position="93"/>
    </location>
</feature>
<dbReference type="EMBL" id="VMRJ01000001">
    <property type="protein sequence ID" value="TVT43641.1"/>
    <property type="molecule type" value="Genomic_DNA"/>
</dbReference>
<organism evidence="2 3">
    <name type="scientific">Hymenobacter setariae</name>
    <dbReference type="NCBI Taxonomy" id="2594794"/>
    <lineage>
        <taxon>Bacteria</taxon>
        <taxon>Pseudomonadati</taxon>
        <taxon>Bacteroidota</taxon>
        <taxon>Cytophagia</taxon>
        <taxon>Cytophagales</taxon>
        <taxon>Hymenobacteraceae</taxon>
        <taxon>Hymenobacter</taxon>
    </lineage>
</organism>
<accession>A0A558C4B2</accession>
<feature type="transmembrane region" description="Helical" evidence="1">
    <location>
        <begin position="6"/>
        <end position="22"/>
    </location>
</feature>
<reference evidence="2 3" key="1">
    <citation type="submission" date="2019-07" db="EMBL/GenBank/DDBJ databases">
        <title>Hymenobacter sp. straun FUR1 Genome sequencing and assembly.</title>
        <authorList>
            <person name="Chhetri G."/>
        </authorList>
    </citation>
    <scope>NUCLEOTIDE SEQUENCE [LARGE SCALE GENOMIC DNA]</scope>
    <source>
        <strain evidence="2 3">Fur1</strain>
    </source>
</reference>
<keyword evidence="3" id="KW-1185">Reference proteome</keyword>
<feature type="transmembrane region" description="Helical" evidence="1">
    <location>
        <begin position="105"/>
        <end position="132"/>
    </location>
</feature>
<gene>
    <name evidence="2" type="ORF">FNT36_06035</name>
</gene>
<comment type="caution">
    <text evidence="2">The sequence shown here is derived from an EMBL/GenBank/DDBJ whole genome shotgun (WGS) entry which is preliminary data.</text>
</comment>
<evidence type="ECO:0008006" key="4">
    <source>
        <dbReference type="Google" id="ProtNLM"/>
    </source>
</evidence>
<keyword evidence="1" id="KW-1133">Transmembrane helix</keyword>
<feature type="transmembrane region" description="Helical" evidence="1">
    <location>
        <begin position="50"/>
        <end position="68"/>
    </location>
</feature>
<evidence type="ECO:0000313" key="3">
    <source>
        <dbReference type="Proteomes" id="UP000317624"/>
    </source>
</evidence>
<protein>
    <recommendedName>
        <fullName evidence="4">VanZ family protein</fullName>
    </recommendedName>
</protein>
<keyword evidence="1" id="KW-0472">Membrane</keyword>
<dbReference type="AlphaFoldDB" id="A0A558C4B2"/>
<dbReference type="Proteomes" id="UP000317624">
    <property type="component" value="Unassembled WGS sequence"/>
</dbReference>
<evidence type="ECO:0000256" key="1">
    <source>
        <dbReference type="SAM" id="Phobius"/>
    </source>
</evidence>
<name>A0A558C4B2_9BACT</name>